<reference evidence="6 7" key="1">
    <citation type="journal article" date="2021" name="BMC Biol.">
        <title>Horizontally acquired antibacterial genes associated with adaptive radiation of ladybird beetles.</title>
        <authorList>
            <person name="Li H.S."/>
            <person name="Tang X.F."/>
            <person name="Huang Y.H."/>
            <person name="Xu Z.Y."/>
            <person name="Chen M.L."/>
            <person name="Du X.Y."/>
            <person name="Qiu B.Y."/>
            <person name="Chen P.T."/>
            <person name="Zhang W."/>
            <person name="Slipinski A."/>
            <person name="Escalona H.E."/>
            <person name="Waterhouse R.M."/>
            <person name="Zwick A."/>
            <person name="Pang H."/>
        </authorList>
    </citation>
    <scope>NUCLEOTIDE SEQUENCE [LARGE SCALE GENOMIC DNA]</scope>
    <source>
        <strain evidence="6">SYSU2018</strain>
    </source>
</reference>
<feature type="compositionally biased region" description="Basic residues" evidence="5">
    <location>
        <begin position="1"/>
        <end position="25"/>
    </location>
</feature>
<dbReference type="PANTHER" id="PTHR12687:SF4">
    <property type="entry name" value="NUCLEOLAR COMPLEX PROTEIN 2 HOMOLOG"/>
    <property type="match status" value="1"/>
</dbReference>
<evidence type="ECO:0000256" key="1">
    <source>
        <dbReference type="ARBA" id="ARBA00004123"/>
    </source>
</evidence>
<feature type="compositionally biased region" description="Acidic residues" evidence="5">
    <location>
        <begin position="149"/>
        <end position="162"/>
    </location>
</feature>
<feature type="compositionally biased region" description="Basic and acidic residues" evidence="5">
    <location>
        <begin position="673"/>
        <end position="682"/>
    </location>
</feature>
<dbReference type="Proteomes" id="UP001516400">
    <property type="component" value="Unassembled WGS sequence"/>
</dbReference>
<feature type="region of interest" description="Disordered" evidence="5">
    <location>
        <begin position="666"/>
        <end position="717"/>
    </location>
</feature>
<keyword evidence="7" id="KW-1185">Reference proteome</keyword>
<dbReference type="GO" id="GO:0005634">
    <property type="term" value="C:nucleus"/>
    <property type="evidence" value="ECO:0007669"/>
    <property type="project" value="UniProtKB-SubCell"/>
</dbReference>
<evidence type="ECO:0000313" key="6">
    <source>
        <dbReference type="EMBL" id="KAL3274218.1"/>
    </source>
</evidence>
<name>A0ABD2N6A2_9CUCU</name>
<feature type="compositionally biased region" description="Acidic residues" evidence="5">
    <location>
        <begin position="50"/>
        <end position="91"/>
    </location>
</feature>
<dbReference type="InterPro" id="IPR016024">
    <property type="entry name" value="ARM-type_fold"/>
</dbReference>
<feature type="compositionally biased region" description="Acidic residues" evidence="5">
    <location>
        <begin position="126"/>
        <end position="136"/>
    </location>
</feature>
<comment type="similarity">
    <text evidence="2">Belongs to the NOC2 family.</text>
</comment>
<feature type="region of interest" description="Disordered" evidence="5">
    <location>
        <begin position="126"/>
        <end position="163"/>
    </location>
</feature>
<evidence type="ECO:0000313" key="7">
    <source>
        <dbReference type="Proteomes" id="UP001516400"/>
    </source>
</evidence>
<gene>
    <name evidence="6" type="ORF">HHI36_015630</name>
</gene>
<dbReference type="SUPFAM" id="SSF48371">
    <property type="entry name" value="ARM repeat"/>
    <property type="match status" value="1"/>
</dbReference>
<comment type="caution">
    <text evidence="6">The sequence shown here is derived from an EMBL/GenBank/DDBJ whole genome shotgun (WGS) entry which is preliminary data.</text>
</comment>
<organism evidence="6 7">
    <name type="scientific">Cryptolaemus montrouzieri</name>
    <dbReference type="NCBI Taxonomy" id="559131"/>
    <lineage>
        <taxon>Eukaryota</taxon>
        <taxon>Metazoa</taxon>
        <taxon>Ecdysozoa</taxon>
        <taxon>Arthropoda</taxon>
        <taxon>Hexapoda</taxon>
        <taxon>Insecta</taxon>
        <taxon>Pterygota</taxon>
        <taxon>Neoptera</taxon>
        <taxon>Endopterygota</taxon>
        <taxon>Coleoptera</taxon>
        <taxon>Polyphaga</taxon>
        <taxon>Cucujiformia</taxon>
        <taxon>Coccinelloidea</taxon>
        <taxon>Coccinellidae</taxon>
        <taxon>Scymninae</taxon>
        <taxon>Scymnini</taxon>
        <taxon>Cryptolaemus</taxon>
    </lineage>
</organism>
<dbReference type="EMBL" id="JABFTP020000062">
    <property type="protein sequence ID" value="KAL3274218.1"/>
    <property type="molecule type" value="Genomic_DNA"/>
</dbReference>
<evidence type="ECO:0000256" key="5">
    <source>
        <dbReference type="SAM" id="MobiDB-lite"/>
    </source>
</evidence>
<comment type="subcellular location">
    <subcellularLocation>
        <location evidence="1">Nucleus</location>
    </subcellularLocation>
</comment>
<sequence length="736" mass="84736">MKMVKKTVSTKKKLNLSKNKKKSNKNPKNDSKYATIFEDDEFSDQKDSEPSDVEDLNAELEKEDESDNDNIEKESDEEVDDQEISVETEDDIEKHKQSLAKLKQTDPEFYKFLEENDKKLLKFNLSDEESEGDDESQGVHVPDGNLEVASDESDFEDVDGEDSKESNAITLKLLRKWQNDIRTDKTNKTLNILAQALHAALLRVSPDDNDGAPTFKVEGSAVFNAVVQLCVLEFGPAVRRFLGLSPGSKQHPHKCKKFIKIKKILKSYFDDLLKLLSGVASANIQTVLLKHLHFMSSMLASFPHSSKSILKQLIKIWGTADEGVRVIAFFCILRITRNDQASHLNTVLKSMYMTYVKNSKFVSTSTLASINFMRRSLVEMFALDLNEAYQHVFLYIRQLAIHLRNAITTNKKENIQAVYNWQYVNSLKLWGNLLCVTCNKPQLQQLVYPLVQVCLGTLKLVPTAQYYPLRFHVTQILMELSRDVDVFIPVLPFIVDVLNSYDFNKKHQRVSMKPLHFTCLLRLSKSQLGENGFKDTLIDTIYSQLLDYMTQQSHSISFPELSFICRVQMKEFLKKCKNANYSRKMKQVLEKIEQNAQFIENERKKVTLSLKDFKQIEGWESQVRNKGTPLSIYHESWSKMRNQKKRKEITNNEELGDYKLPTLKKSKVSSGELSEKKKKEGPVELFPSDSEEEEEVGIKRKRGKRGGKNINKVMNFNEPINSTQEDIVEDIDVNDW</sequence>
<dbReference type="PANTHER" id="PTHR12687">
    <property type="entry name" value="NUCLEOLAR COMPLEX 2 AND RAD4-RELATED"/>
    <property type="match status" value="1"/>
</dbReference>
<dbReference type="AlphaFoldDB" id="A0ABD2N6A2"/>
<keyword evidence="4" id="KW-0175">Coiled coil</keyword>
<accession>A0ABD2N6A2</accession>
<evidence type="ECO:0008006" key="8">
    <source>
        <dbReference type="Google" id="ProtNLM"/>
    </source>
</evidence>
<dbReference type="Pfam" id="PF03715">
    <property type="entry name" value="Noc2"/>
    <property type="match status" value="1"/>
</dbReference>
<proteinExistence type="inferred from homology"/>
<dbReference type="InterPro" id="IPR005343">
    <property type="entry name" value="Noc2"/>
</dbReference>
<evidence type="ECO:0000256" key="4">
    <source>
        <dbReference type="SAM" id="Coils"/>
    </source>
</evidence>
<protein>
    <recommendedName>
        <fullName evidence="8">Nucleolar complex protein 2 homolog</fullName>
    </recommendedName>
</protein>
<evidence type="ECO:0000256" key="2">
    <source>
        <dbReference type="ARBA" id="ARBA00005907"/>
    </source>
</evidence>
<feature type="coiled-coil region" evidence="4">
    <location>
        <begin position="582"/>
        <end position="609"/>
    </location>
</feature>
<keyword evidence="3" id="KW-0539">Nucleus</keyword>
<evidence type="ECO:0000256" key="3">
    <source>
        <dbReference type="ARBA" id="ARBA00023242"/>
    </source>
</evidence>
<feature type="region of interest" description="Disordered" evidence="5">
    <location>
        <begin position="1"/>
        <end position="92"/>
    </location>
</feature>